<dbReference type="Proteomes" id="UP000612362">
    <property type="component" value="Unassembled WGS sequence"/>
</dbReference>
<feature type="compositionally biased region" description="Polar residues" evidence="1">
    <location>
        <begin position="55"/>
        <end position="69"/>
    </location>
</feature>
<evidence type="ECO:0000313" key="3">
    <source>
        <dbReference type="Proteomes" id="UP000612362"/>
    </source>
</evidence>
<protein>
    <submittedName>
        <fullName evidence="2">Uncharacterized protein</fullName>
    </submittedName>
</protein>
<organism evidence="2 3">
    <name type="scientific">Ktedonospora formicarum</name>
    <dbReference type="NCBI Taxonomy" id="2778364"/>
    <lineage>
        <taxon>Bacteria</taxon>
        <taxon>Bacillati</taxon>
        <taxon>Chloroflexota</taxon>
        <taxon>Ktedonobacteria</taxon>
        <taxon>Ktedonobacterales</taxon>
        <taxon>Ktedonobacteraceae</taxon>
        <taxon>Ktedonospora</taxon>
    </lineage>
</organism>
<keyword evidence="3" id="KW-1185">Reference proteome</keyword>
<dbReference type="EMBL" id="BNJF01000002">
    <property type="protein sequence ID" value="GHO47169.1"/>
    <property type="molecule type" value="Genomic_DNA"/>
</dbReference>
<proteinExistence type="predicted"/>
<name>A0A8J3I9K1_9CHLR</name>
<comment type="caution">
    <text evidence="2">The sequence shown here is derived from an EMBL/GenBank/DDBJ whole genome shotgun (WGS) entry which is preliminary data.</text>
</comment>
<evidence type="ECO:0000256" key="1">
    <source>
        <dbReference type="SAM" id="MobiDB-lite"/>
    </source>
</evidence>
<evidence type="ECO:0000313" key="2">
    <source>
        <dbReference type="EMBL" id="GHO47169.1"/>
    </source>
</evidence>
<dbReference type="AlphaFoldDB" id="A0A8J3I9K1"/>
<accession>A0A8J3I9K1</accession>
<feature type="region of interest" description="Disordered" evidence="1">
    <location>
        <begin position="53"/>
        <end position="85"/>
    </location>
</feature>
<reference evidence="2" key="1">
    <citation type="submission" date="2020-10" db="EMBL/GenBank/DDBJ databases">
        <title>Taxonomic study of unclassified bacteria belonging to the class Ktedonobacteria.</title>
        <authorList>
            <person name="Yabe S."/>
            <person name="Wang C.M."/>
            <person name="Zheng Y."/>
            <person name="Sakai Y."/>
            <person name="Cavaletti L."/>
            <person name="Monciardini P."/>
            <person name="Donadio S."/>
        </authorList>
    </citation>
    <scope>NUCLEOTIDE SEQUENCE</scope>
    <source>
        <strain evidence="2">SOSP1-1</strain>
    </source>
</reference>
<gene>
    <name evidence="2" type="ORF">KSX_53320</name>
</gene>
<sequence>MHAPVPGRMAGSVACQSKLLIKMVSIWHKEAHKQWVEVWSTQFQCECNRRKKGVSLSTQDLTSSPSSRASGFAPFRPDAHSLPSV</sequence>